<keyword evidence="1" id="KW-0645">Protease</keyword>
<dbReference type="AlphaFoldDB" id="A0A369K5P1"/>
<dbReference type="EMBL" id="LUEZ02000012">
    <property type="protein sequence ID" value="RDB28097.1"/>
    <property type="molecule type" value="Genomic_DNA"/>
</dbReference>
<dbReference type="GO" id="GO:0006508">
    <property type="term" value="P:proteolysis"/>
    <property type="evidence" value="ECO:0007669"/>
    <property type="project" value="InterPro"/>
</dbReference>
<dbReference type="STRING" id="39966.A0A369K5P1"/>
<name>A0A369K5P1_HYPMA</name>
<keyword evidence="1" id="KW-0064">Aspartyl protease</keyword>
<comment type="caution">
    <text evidence="2">The sequence shown here is derived from an EMBL/GenBank/DDBJ whole genome shotgun (WGS) entry which is preliminary data.</text>
</comment>
<evidence type="ECO:0000313" key="2">
    <source>
        <dbReference type="EMBL" id="RDB28097.1"/>
    </source>
</evidence>
<dbReference type="CDD" id="cd00303">
    <property type="entry name" value="retropepsin_like"/>
    <property type="match status" value="1"/>
</dbReference>
<dbReference type="GO" id="GO:0004190">
    <property type="term" value="F:aspartic-type endopeptidase activity"/>
    <property type="evidence" value="ECO:0007669"/>
    <property type="project" value="UniProtKB-KW"/>
</dbReference>
<evidence type="ECO:0000313" key="3">
    <source>
        <dbReference type="Proteomes" id="UP000076154"/>
    </source>
</evidence>
<protein>
    <submittedName>
        <fullName evidence="2">Uncharacterized protein</fullName>
    </submittedName>
</protein>
<proteinExistence type="predicted"/>
<dbReference type="SUPFAM" id="SSF50630">
    <property type="entry name" value="Acid proteases"/>
    <property type="match status" value="1"/>
</dbReference>
<accession>A0A369K5P1</accession>
<sequence>MQRPAPIPTHSSDIFCRVRELIGSSADLQRHFANLTKIRCEYTDKTVSLQTADLDPDDFDKNMLSEDVGCVWAAMADDDVYEFDNGLGPIQLEEQSSDRFCHSQVQVDYDPRTDTEDAIFNRYTSAVKLHKEPLPLFAMVVGRFKGTFGGVTVNFMVDTGSELNLVSNDLYQKTGLPIDMDGTHWSLKGIHSNVVRLGGCVQDIPLRVAGHDFDHHFLVSQEGVGTGQHEVILGQPWLQWYMTSLNYTRACGMYMQLWQKGNTENQVTVMIPLCNSGTE</sequence>
<evidence type="ECO:0000256" key="1">
    <source>
        <dbReference type="ARBA" id="ARBA00022750"/>
    </source>
</evidence>
<dbReference type="OrthoDB" id="5535068at2759"/>
<dbReference type="InterPro" id="IPR021109">
    <property type="entry name" value="Peptidase_aspartic_dom_sf"/>
</dbReference>
<keyword evidence="1" id="KW-0378">Hydrolase</keyword>
<gene>
    <name evidence="2" type="ORF">Hypma_001548</name>
</gene>
<dbReference type="InParanoid" id="A0A369K5P1"/>
<organism evidence="2 3">
    <name type="scientific">Hypsizygus marmoreus</name>
    <name type="common">White beech mushroom</name>
    <name type="synonym">Agaricus marmoreus</name>
    <dbReference type="NCBI Taxonomy" id="39966"/>
    <lineage>
        <taxon>Eukaryota</taxon>
        <taxon>Fungi</taxon>
        <taxon>Dikarya</taxon>
        <taxon>Basidiomycota</taxon>
        <taxon>Agaricomycotina</taxon>
        <taxon>Agaricomycetes</taxon>
        <taxon>Agaricomycetidae</taxon>
        <taxon>Agaricales</taxon>
        <taxon>Tricholomatineae</taxon>
        <taxon>Lyophyllaceae</taxon>
        <taxon>Hypsizygus</taxon>
    </lineage>
</organism>
<dbReference type="Pfam" id="PF13650">
    <property type="entry name" value="Asp_protease_2"/>
    <property type="match status" value="1"/>
</dbReference>
<dbReference type="Proteomes" id="UP000076154">
    <property type="component" value="Unassembled WGS sequence"/>
</dbReference>
<dbReference type="PROSITE" id="PS00141">
    <property type="entry name" value="ASP_PROTEASE"/>
    <property type="match status" value="1"/>
</dbReference>
<reference evidence="2" key="1">
    <citation type="submission" date="2018-04" db="EMBL/GenBank/DDBJ databases">
        <title>Whole genome sequencing of Hypsizygus marmoreus.</title>
        <authorList>
            <person name="Choi I.-G."/>
            <person name="Min B."/>
            <person name="Kim J.-G."/>
            <person name="Kim S."/>
            <person name="Oh Y.-L."/>
            <person name="Kong W.-S."/>
            <person name="Park H."/>
            <person name="Jeong J."/>
            <person name="Song E.-S."/>
        </authorList>
    </citation>
    <scope>NUCLEOTIDE SEQUENCE [LARGE SCALE GENOMIC DNA]</scope>
    <source>
        <strain evidence="2">51987-8</strain>
    </source>
</reference>
<dbReference type="InterPro" id="IPR001969">
    <property type="entry name" value="Aspartic_peptidase_AS"/>
</dbReference>
<dbReference type="Gene3D" id="2.40.70.10">
    <property type="entry name" value="Acid Proteases"/>
    <property type="match status" value="1"/>
</dbReference>
<keyword evidence="3" id="KW-1185">Reference proteome</keyword>